<proteinExistence type="predicted"/>
<reference evidence="2" key="1">
    <citation type="submission" date="2016-10" db="EMBL/GenBank/DDBJ databases">
        <authorList>
            <person name="Varghese N."/>
        </authorList>
    </citation>
    <scope>NUCLEOTIDE SEQUENCE [LARGE SCALE GENOMIC DNA]</scope>
    <source>
        <strain evidence="2">ACV-9</strain>
    </source>
</reference>
<dbReference type="Proteomes" id="UP000182321">
    <property type="component" value="Unassembled WGS sequence"/>
</dbReference>
<protein>
    <submittedName>
        <fullName evidence="1">Uncharacterized protein</fullName>
    </submittedName>
</protein>
<name>A0A1H7GRQ0_9FIRM</name>
<gene>
    <name evidence="1" type="ORF">SAMN02910377_00766</name>
</gene>
<accession>A0A1H7GRQ0</accession>
<sequence>MEVTPLLHAYEYQAWNHWHDVHKHIGAYRDAAHVIKQAYMAQHKGYNAYFHGLFAAVGIV</sequence>
<organism evidence="1 2">
    <name type="scientific">Pseudobutyrivibrio ruminis</name>
    <dbReference type="NCBI Taxonomy" id="46206"/>
    <lineage>
        <taxon>Bacteria</taxon>
        <taxon>Bacillati</taxon>
        <taxon>Bacillota</taxon>
        <taxon>Clostridia</taxon>
        <taxon>Lachnospirales</taxon>
        <taxon>Lachnospiraceae</taxon>
        <taxon>Pseudobutyrivibrio</taxon>
    </lineage>
</organism>
<evidence type="ECO:0000313" key="1">
    <source>
        <dbReference type="EMBL" id="SEK40788.1"/>
    </source>
</evidence>
<dbReference type="EMBL" id="FNZX01000005">
    <property type="protein sequence ID" value="SEK40788.1"/>
    <property type="molecule type" value="Genomic_DNA"/>
</dbReference>
<keyword evidence="2" id="KW-1185">Reference proteome</keyword>
<evidence type="ECO:0000313" key="2">
    <source>
        <dbReference type="Proteomes" id="UP000182321"/>
    </source>
</evidence>
<dbReference type="AlphaFoldDB" id="A0A1H7GRQ0"/>